<reference evidence="2" key="1">
    <citation type="submission" date="2021-12" db="EMBL/GenBank/DDBJ databases">
        <title>Novel species in genus Dyadobacter.</title>
        <authorList>
            <person name="Ma C."/>
        </authorList>
    </citation>
    <scope>NUCLEOTIDE SEQUENCE</scope>
    <source>
        <strain evidence="2">LJ419</strain>
    </source>
</reference>
<evidence type="ECO:0008006" key="4">
    <source>
        <dbReference type="Google" id="ProtNLM"/>
    </source>
</evidence>
<dbReference type="EMBL" id="JAJTTC010000004">
    <property type="protein sequence ID" value="MCF0063187.1"/>
    <property type="molecule type" value="Genomic_DNA"/>
</dbReference>
<feature type="signal peptide" evidence="1">
    <location>
        <begin position="1"/>
        <end position="18"/>
    </location>
</feature>
<sequence>MKSILYLVIVGLVTSQLAACKDPYYGNTAEMINISHGFWILEKTEGKTTTILAKDMKQEQIIEIGQENRRDYFTEFIDKKSLDVIYMNSATNVEGKKGRIYMEYTAGNRVLKLELLDSALDGRFRLVSSGFIDNSTKVDTVRYHYSYLGASKNW</sequence>
<evidence type="ECO:0000313" key="3">
    <source>
        <dbReference type="Proteomes" id="UP001139000"/>
    </source>
</evidence>
<keyword evidence="1" id="KW-0732">Signal</keyword>
<dbReference type="AlphaFoldDB" id="A0A9X1PKP1"/>
<protein>
    <recommendedName>
        <fullName evidence="4">Lipocalin-like domain-containing protein</fullName>
    </recommendedName>
</protein>
<proteinExistence type="predicted"/>
<name>A0A9X1PKP1_9BACT</name>
<feature type="chain" id="PRO_5040858020" description="Lipocalin-like domain-containing protein" evidence="1">
    <location>
        <begin position="19"/>
        <end position="154"/>
    </location>
</feature>
<gene>
    <name evidence="2" type="ORF">LXM26_16885</name>
</gene>
<keyword evidence="3" id="KW-1185">Reference proteome</keyword>
<organism evidence="2 3">
    <name type="scientific">Dyadobacter chenwenxiniae</name>
    <dbReference type="NCBI Taxonomy" id="2906456"/>
    <lineage>
        <taxon>Bacteria</taxon>
        <taxon>Pseudomonadati</taxon>
        <taxon>Bacteroidota</taxon>
        <taxon>Cytophagia</taxon>
        <taxon>Cytophagales</taxon>
        <taxon>Spirosomataceae</taxon>
        <taxon>Dyadobacter</taxon>
    </lineage>
</organism>
<comment type="caution">
    <text evidence="2">The sequence shown here is derived from an EMBL/GenBank/DDBJ whole genome shotgun (WGS) entry which is preliminary data.</text>
</comment>
<evidence type="ECO:0000256" key="1">
    <source>
        <dbReference type="SAM" id="SignalP"/>
    </source>
</evidence>
<dbReference type="Proteomes" id="UP001139000">
    <property type="component" value="Unassembled WGS sequence"/>
</dbReference>
<dbReference type="RefSeq" id="WP_234656207.1">
    <property type="nucleotide sequence ID" value="NZ_JAJTTC010000004.1"/>
</dbReference>
<evidence type="ECO:0000313" key="2">
    <source>
        <dbReference type="EMBL" id="MCF0063187.1"/>
    </source>
</evidence>
<accession>A0A9X1PKP1</accession>